<sequence length="104" mass="11643">MLWVFIGLVLFLIVSYIVTVKREEKEVSLKDVDAFIVTAILSTLAAHGVISLLDAKKLEGENLISLKENLLKYNGIDELKWNELVNDHIDSTSPFLEGKDLDLG</sequence>
<reference evidence="2 3" key="1">
    <citation type="submission" date="2024-04" db="EMBL/GenBank/DDBJ databases">
        <title>Bacillus oryzaecorticis sp. nov., a moderately halophilic bacterium isolated from rice husks.</title>
        <authorList>
            <person name="Zhu H.-S."/>
        </authorList>
    </citation>
    <scope>NUCLEOTIDE SEQUENCE [LARGE SCALE GENOMIC DNA]</scope>
    <source>
        <strain evidence="2 3">ZC255</strain>
    </source>
</reference>
<feature type="transmembrane region" description="Helical" evidence="1">
    <location>
        <begin position="32"/>
        <end position="53"/>
    </location>
</feature>
<keyword evidence="1" id="KW-0812">Transmembrane</keyword>
<comment type="caution">
    <text evidence="2">The sequence shown here is derived from an EMBL/GenBank/DDBJ whole genome shotgun (WGS) entry which is preliminary data.</text>
</comment>
<dbReference type="RefSeq" id="WP_341982443.1">
    <property type="nucleotide sequence ID" value="NZ_JBBYAF010000013.1"/>
</dbReference>
<accession>A0ABU9K8G1</accession>
<keyword evidence="1" id="KW-1133">Transmembrane helix</keyword>
<gene>
    <name evidence="2" type="ORF">AAEO50_08435</name>
</gene>
<protein>
    <submittedName>
        <fullName evidence="2">Uncharacterized protein</fullName>
    </submittedName>
</protein>
<name>A0ABU9K8G1_9BACI</name>
<evidence type="ECO:0000313" key="2">
    <source>
        <dbReference type="EMBL" id="MEL3972302.1"/>
    </source>
</evidence>
<proteinExistence type="predicted"/>
<dbReference type="EMBL" id="JBBYAF010000013">
    <property type="protein sequence ID" value="MEL3972302.1"/>
    <property type="molecule type" value="Genomic_DNA"/>
</dbReference>
<dbReference type="Proteomes" id="UP001389717">
    <property type="component" value="Unassembled WGS sequence"/>
</dbReference>
<keyword evidence="1" id="KW-0472">Membrane</keyword>
<evidence type="ECO:0000313" key="3">
    <source>
        <dbReference type="Proteomes" id="UP001389717"/>
    </source>
</evidence>
<keyword evidence="3" id="KW-1185">Reference proteome</keyword>
<evidence type="ECO:0000256" key="1">
    <source>
        <dbReference type="SAM" id="Phobius"/>
    </source>
</evidence>
<organism evidence="2 3">
    <name type="scientific">Rossellomorea oryzaecorticis</name>
    <dbReference type="NCBI Taxonomy" id="1396505"/>
    <lineage>
        <taxon>Bacteria</taxon>
        <taxon>Bacillati</taxon>
        <taxon>Bacillota</taxon>
        <taxon>Bacilli</taxon>
        <taxon>Bacillales</taxon>
        <taxon>Bacillaceae</taxon>
        <taxon>Rossellomorea</taxon>
    </lineage>
</organism>